<organism evidence="20 21">
    <name type="scientific">Anopheles epiroticus</name>
    <dbReference type="NCBI Taxonomy" id="199890"/>
    <lineage>
        <taxon>Eukaryota</taxon>
        <taxon>Metazoa</taxon>
        <taxon>Ecdysozoa</taxon>
        <taxon>Arthropoda</taxon>
        <taxon>Hexapoda</taxon>
        <taxon>Insecta</taxon>
        <taxon>Pterygota</taxon>
        <taxon>Neoptera</taxon>
        <taxon>Endopterygota</taxon>
        <taxon>Diptera</taxon>
        <taxon>Nematocera</taxon>
        <taxon>Culicoidea</taxon>
        <taxon>Culicidae</taxon>
        <taxon>Anophelinae</taxon>
        <taxon>Anopheles</taxon>
    </lineage>
</organism>
<keyword evidence="12" id="KW-0233">DNA recombination</keyword>
<evidence type="ECO:0000256" key="6">
    <source>
        <dbReference type="ARBA" id="ARBA00022741"/>
    </source>
</evidence>
<reference evidence="20" key="2">
    <citation type="submission" date="2020-05" db="UniProtKB">
        <authorList>
            <consortium name="EnsemblMetazoa"/>
        </authorList>
    </citation>
    <scope>IDENTIFICATION</scope>
    <source>
        <strain evidence="20">Epiroticus2</strain>
    </source>
</reference>
<evidence type="ECO:0000256" key="7">
    <source>
        <dbReference type="ARBA" id="ARBA00022801"/>
    </source>
</evidence>
<dbReference type="SUPFAM" id="SSF52540">
    <property type="entry name" value="P-loop containing nucleoside triphosphate hydrolases"/>
    <property type="match status" value="1"/>
</dbReference>
<evidence type="ECO:0000256" key="15">
    <source>
        <dbReference type="ARBA" id="ARBA00038048"/>
    </source>
</evidence>
<dbReference type="VEuPathDB" id="VectorBase:AEPI004267"/>
<dbReference type="GO" id="GO:0060828">
    <property type="term" value="P:regulation of canonical Wnt signaling pathway"/>
    <property type="evidence" value="ECO:0007669"/>
    <property type="project" value="UniProtKB-ARBA"/>
</dbReference>
<keyword evidence="21" id="KW-1185">Reference proteome</keyword>
<evidence type="ECO:0000313" key="21">
    <source>
        <dbReference type="Proteomes" id="UP000075885"/>
    </source>
</evidence>
<keyword evidence="7" id="KW-0378">Hydrolase</keyword>
<dbReference type="FunFam" id="1.10.8.60:FF:000010">
    <property type="entry name" value="RuvB-like helicase"/>
    <property type="match status" value="1"/>
</dbReference>
<dbReference type="STRING" id="199890.A0A182PBG2"/>
<dbReference type="InterPro" id="IPR005097">
    <property type="entry name" value="Sacchrp_dh_NADP-bd"/>
</dbReference>
<dbReference type="Gene3D" id="3.40.50.720">
    <property type="entry name" value="NAD(P)-binding Rossmann-like Domain"/>
    <property type="match status" value="1"/>
</dbReference>
<dbReference type="InterPro" id="IPR003593">
    <property type="entry name" value="AAA+_ATPase"/>
</dbReference>
<reference evidence="21" key="1">
    <citation type="submission" date="2013-03" db="EMBL/GenBank/DDBJ databases">
        <title>The Genome Sequence of Anopheles epiroticus epiroticus2.</title>
        <authorList>
            <consortium name="The Broad Institute Genomics Platform"/>
            <person name="Neafsey D.E."/>
            <person name="Howell P."/>
            <person name="Walker B."/>
            <person name="Young S.K."/>
            <person name="Zeng Q."/>
            <person name="Gargeya S."/>
            <person name="Fitzgerald M."/>
            <person name="Haas B."/>
            <person name="Abouelleil A."/>
            <person name="Allen A.W."/>
            <person name="Alvarado L."/>
            <person name="Arachchi H.M."/>
            <person name="Berlin A.M."/>
            <person name="Chapman S.B."/>
            <person name="Gainer-Dewar J."/>
            <person name="Goldberg J."/>
            <person name="Griggs A."/>
            <person name="Gujja S."/>
            <person name="Hansen M."/>
            <person name="Howarth C."/>
            <person name="Imamovic A."/>
            <person name="Ireland A."/>
            <person name="Larimer J."/>
            <person name="McCowan C."/>
            <person name="Murphy C."/>
            <person name="Pearson M."/>
            <person name="Poon T.W."/>
            <person name="Priest M."/>
            <person name="Roberts A."/>
            <person name="Saif S."/>
            <person name="Shea T."/>
            <person name="Sisk P."/>
            <person name="Sykes S."/>
            <person name="Wortman J."/>
            <person name="Nusbaum C."/>
            <person name="Birren B."/>
        </authorList>
    </citation>
    <scope>NUCLEOTIDE SEQUENCE [LARGE SCALE GENOMIC DNA]</scope>
    <source>
        <strain evidence="21">Epiroticus2</strain>
    </source>
</reference>
<dbReference type="GO" id="GO:0006310">
    <property type="term" value="P:DNA recombination"/>
    <property type="evidence" value="ECO:0007669"/>
    <property type="project" value="UniProtKB-KW"/>
</dbReference>
<dbReference type="GO" id="GO:0005634">
    <property type="term" value="C:nucleus"/>
    <property type="evidence" value="ECO:0007669"/>
    <property type="project" value="UniProtKB-SubCell"/>
</dbReference>
<dbReference type="GO" id="GO:0010628">
    <property type="term" value="P:positive regulation of gene expression"/>
    <property type="evidence" value="ECO:0007669"/>
    <property type="project" value="UniProtKB-ARBA"/>
</dbReference>
<dbReference type="Gene3D" id="2.40.50.360">
    <property type="entry name" value="RuvB-like helicase, domain II"/>
    <property type="match status" value="1"/>
</dbReference>
<dbReference type="Pfam" id="PF17856">
    <property type="entry name" value="TIP49_C"/>
    <property type="match status" value="1"/>
</dbReference>
<dbReference type="GO" id="GO:0003678">
    <property type="term" value="F:DNA helicase activity"/>
    <property type="evidence" value="ECO:0007669"/>
    <property type="project" value="UniProtKB-EC"/>
</dbReference>
<evidence type="ECO:0000259" key="19">
    <source>
        <dbReference type="SMART" id="SM00382"/>
    </source>
</evidence>
<keyword evidence="18" id="KW-0472">Membrane</keyword>
<dbReference type="GO" id="GO:0016787">
    <property type="term" value="F:hydrolase activity"/>
    <property type="evidence" value="ECO:0007669"/>
    <property type="project" value="UniProtKB-KW"/>
</dbReference>
<dbReference type="InterPro" id="IPR042487">
    <property type="entry name" value="RuvBL1/2_DNA/RNA_bd_dom"/>
</dbReference>
<dbReference type="PANTHER" id="PTHR11093">
    <property type="entry name" value="RUVB-RELATED REPTIN AND PONTIN"/>
    <property type="match status" value="1"/>
</dbReference>
<dbReference type="GO" id="GO:0000123">
    <property type="term" value="C:histone acetyltransferase complex"/>
    <property type="evidence" value="ECO:0007669"/>
    <property type="project" value="UniProtKB-ARBA"/>
</dbReference>
<dbReference type="Gene3D" id="1.10.8.60">
    <property type="match status" value="1"/>
</dbReference>
<dbReference type="GO" id="GO:0051301">
    <property type="term" value="P:cell division"/>
    <property type="evidence" value="ECO:0007669"/>
    <property type="project" value="UniProtKB-KW"/>
</dbReference>
<evidence type="ECO:0000256" key="9">
    <source>
        <dbReference type="ARBA" id="ARBA00022840"/>
    </source>
</evidence>
<dbReference type="AlphaFoldDB" id="A0A182PBG2"/>
<keyword evidence="8" id="KW-0347">Helicase</keyword>
<keyword evidence="18" id="KW-1133">Transmembrane helix</keyword>
<dbReference type="InterPro" id="IPR027238">
    <property type="entry name" value="RuvB-like"/>
</dbReference>
<dbReference type="FunFam" id="2.40.50.360:FF:000001">
    <property type="entry name" value="RuvB-like helicase"/>
    <property type="match status" value="1"/>
</dbReference>
<dbReference type="GO" id="GO:0003712">
    <property type="term" value="F:transcription coregulator activity"/>
    <property type="evidence" value="ECO:0007669"/>
    <property type="project" value="UniProtKB-ARBA"/>
</dbReference>
<feature type="domain" description="AAA+ ATPase" evidence="19">
    <location>
        <begin position="490"/>
        <end position="793"/>
    </location>
</feature>
<dbReference type="InterPro" id="IPR027417">
    <property type="entry name" value="P-loop_NTPase"/>
</dbReference>
<comment type="function">
    <text evidence="16">Acts as a transcriptional coactivator in Wg signaling.</text>
</comment>
<evidence type="ECO:0000256" key="11">
    <source>
        <dbReference type="ARBA" id="ARBA00023163"/>
    </source>
</evidence>
<proteinExistence type="inferred from homology"/>
<comment type="subcellular location">
    <subcellularLocation>
        <location evidence="2">Nucleus</location>
    </subcellularLocation>
</comment>
<dbReference type="Pfam" id="PF06068">
    <property type="entry name" value="TIP49"/>
    <property type="match status" value="1"/>
</dbReference>
<evidence type="ECO:0000256" key="8">
    <source>
        <dbReference type="ARBA" id="ARBA00022806"/>
    </source>
</evidence>
<evidence type="ECO:0000313" key="20">
    <source>
        <dbReference type="EnsemblMetazoa" id="AEPI004267-PA"/>
    </source>
</evidence>
<dbReference type="GO" id="GO:0005524">
    <property type="term" value="F:ATP binding"/>
    <property type="evidence" value="ECO:0007669"/>
    <property type="project" value="UniProtKB-KW"/>
</dbReference>
<dbReference type="Pfam" id="PF03435">
    <property type="entry name" value="Sacchrp_dh_NADP"/>
    <property type="match status" value="1"/>
</dbReference>
<keyword evidence="13" id="KW-0539">Nucleus</keyword>
<accession>A0A182PBG2</accession>
<keyword evidence="6" id="KW-0547">Nucleotide-binding</keyword>
<dbReference type="Proteomes" id="UP000075885">
    <property type="component" value="Unassembled WGS sequence"/>
</dbReference>
<dbReference type="GO" id="GO:0140861">
    <property type="term" value="P:DNA repair-dependent chromatin remodeling"/>
    <property type="evidence" value="ECO:0007669"/>
    <property type="project" value="UniProtKB-ARBA"/>
</dbReference>
<evidence type="ECO:0000256" key="17">
    <source>
        <dbReference type="ARBA" id="ARBA00080575"/>
    </source>
</evidence>
<evidence type="ECO:0000256" key="1">
    <source>
        <dbReference type="ARBA" id="ARBA00003373"/>
    </source>
</evidence>
<dbReference type="SMART" id="SM00382">
    <property type="entry name" value="AAA"/>
    <property type="match status" value="1"/>
</dbReference>
<evidence type="ECO:0000256" key="5">
    <source>
        <dbReference type="ARBA" id="ARBA00022618"/>
    </source>
</evidence>
<name>A0A182PBG2_9DIPT</name>
<evidence type="ECO:0000256" key="3">
    <source>
        <dbReference type="ARBA" id="ARBA00007519"/>
    </source>
</evidence>
<dbReference type="SUPFAM" id="SSF51735">
    <property type="entry name" value="NAD(P)-binding Rossmann-fold domains"/>
    <property type="match status" value="1"/>
</dbReference>
<keyword evidence="9" id="KW-0067">ATP-binding</keyword>
<dbReference type="FunFam" id="3.40.50.720:FF:000178">
    <property type="entry name" value="Saccharopine dehydrogenase-like oxidoreductase"/>
    <property type="match status" value="1"/>
</dbReference>
<keyword evidence="18" id="KW-0812">Transmembrane</keyword>
<dbReference type="InterPro" id="IPR036291">
    <property type="entry name" value="NAD(P)-bd_dom_sf"/>
</dbReference>
<dbReference type="GO" id="GO:0009968">
    <property type="term" value="P:negative regulation of signal transduction"/>
    <property type="evidence" value="ECO:0007669"/>
    <property type="project" value="UniProtKB-ARBA"/>
</dbReference>
<feature type="transmembrane region" description="Helical" evidence="18">
    <location>
        <begin position="272"/>
        <end position="295"/>
    </location>
</feature>
<dbReference type="Gene3D" id="3.40.50.300">
    <property type="entry name" value="P-loop containing nucleotide triphosphate hydrolases"/>
    <property type="match status" value="1"/>
</dbReference>
<dbReference type="InterPro" id="IPR010339">
    <property type="entry name" value="TIP49_P-loop"/>
</dbReference>
<keyword evidence="10" id="KW-0805">Transcription regulation</keyword>
<comment type="similarity">
    <text evidence="15">Belongs to the saccharopine dehydrogenase family.</text>
</comment>
<evidence type="ECO:0000256" key="16">
    <source>
        <dbReference type="ARBA" id="ARBA00053617"/>
    </source>
</evidence>
<evidence type="ECO:0000256" key="14">
    <source>
        <dbReference type="ARBA" id="ARBA00023306"/>
    </source>
</evidence>
<comment type="function">
    <text evidence="1">Proposed core component of the chromatin remodeling INO80 complex which is involved in transcriptional regulation, DNA replication and probably DNA repair.</text>
</comment>
<evidence type="ECO:0000256" key="4">
    <source>
        <dbReference type="ARBA" id="ARBA00012551"/>
    </source>
</evidence>
<evidence type="ECO:0000256" key="12">
    <source>
        <dbReference type="ARBA" id="ARBA00023172"/>
    </source>
</evidence>
<keyword evidence="14" id="KW-0131">Cell cycle</keyword>
<dbReference type="EC" id="3.6.4.12" evidence="4"/>
<keyword evidence="5" id="KW-0132">Cell division</keyword>
<keyword evidence="11" id="KW-0804">Transcription</keyword>
<dbReference type="EnsemblMetazoa" id="AEPI004267-RA">
    <property type="protein sequence ID" value="AEPI004267-PA"/>
    <property type="gene ID" value="AEPI004267"/>
</dbReference>
<evidence type="ECO:0000256" key="18">
    <source>
        <dbReference type="SAM" id="Phobius"/>
    </source>
</evidence>
<evidence type="ECO:0000256" key="2">
    <source>
        <dbReference type="ARBA" id="ARBA00004123"/>
    </source>
</evidence>
<sequence>MAMNMARRLDVIIFGASGFTGKYAVLESVKLLANMKWGIAGRSQNKLQDTLKEIGEKAKTDLSHVPIVLADVNNQDSLINMARDCRVVVNCCGPYRLYGEPVLKACLAERTHHVDVSGEPQFLEGMQLKYHEAAKERGVYLISACGFDSIPADMGTVFLEQQFDGVVNSVESYIVSKQTGRRELGAIHYGTWASAVHAVANMSEVGEIRRKLFAKKMPDVKPKLPERPTLHRSEHGNKWSLPFQGADRSCVARTQRFFYETENKRPLQMRAYISFGGLAEALAVSFVGAIFWLMVKTNFGRQMLLNHPKLFSFGMVSHEGPSDQSMNNTHFALYFEGKGWEEKLASPEDKYTTPPNKVIRTKVAGTNPGYGATCVALVLCARTILQESDKMPGGGGYLTPGAAFAKTNLINELCKNGFTFEVLSQSKLMKIEEVKSTVKTQRIAAHSHVKGLGLDENGVPLQMASGLVGQKDAREAAGVVVDLIKSKKMSGRALLLAGPPGTGKTAIALAIAQELGNKVPFCPMVGSEVFSSEIKKTEVLMENFRRSIGLRIRETKEVYEGEVTELTPVETENPMGGYGKTISNVVIGLKTAKGTKQLKLDPSIYETLQREKVEVGDVIYIEANSGAVKRQGRSDNFATEFDLETEEYVPLPKGEVHKKKEVVQDVTLHDLDAANARPQGGQDVLSIVGQMMKPKKTEITDKLRTEINKIVNKYIDQGIAELVPGVLFIDEVHMLDLECFTYLHKSLESAIAPIVIFATNRGRCVIRGTDDIISPHGIPLDLLDRLLIVRTAPYNMSEMEQIIRLRAQTEGLNVEDAAIQALSEIGSNTTLRYAVQLLTPANQTSKVNGRTQITKDDIMDVHSLFLDAKRSAKFLQEENTKYMM</sequence>
<dbReference type="InterPro" id="IPR041048">
    <property type="entry name" value="RuvB-like_C"/>
</dbReference>
<dbReference type="GO" id="GO:0042127">
    <property type="term" value="P:regulation of cell population proliferation"/>
    <property type="evidence" value="ECO:0007669"/>
    <property type="project" value="UniProtKB-ARBA"/>
</dbReference>
<comment type="similarity">
    <text evidence="3">Belongs to the RuvB family.</text>
</comment>
<evidence type="ECO:0000256" key="10">
    <source>
        <dbReference type="ARBA" id="ARBA00023015"/>
    </source>
</evidence>
<evidence type="ECO:0000256" key="13">
    <source>
        <dbReference type="ARBA" id="ARBA00023242"/>
    </source>
</evidence>
<dbReference type="GO" id="GO:0045893">
    <property type="term" value="P:positive regulation of DNA-templated transcription"/>
    <property type="evidence" value="ECO:0007669"/>
    <property type="project" value="UniProtKB-ARBA"/>
</dbReference>
<protein>
    <recommendedName>
        <fullName evidence="4">DNA helicase</fullName>
        <ecNumber evidence="4">3.6.4.12</ecNumber>
    </recommendedName>
    <alternativeName>
        <fullName evidence="17">Pontin</fullName>
    </alternativeName>
</protein>